<dbReference type="InterPro" id="IPR036390">
    <property type="entry name" value="WH_DNA-bd_sf"/>
</dbReference>
<keyword evidence="3" id="KW-0804">Transcription</keyword>
<evidence type="ECO:0000256" key="1">
    <source>
        <dbReference type="ARBA" id="ARBA00023015"/>
    </source>
</evidence>
<evidence type="ECO:0000256" key="2">
    <source>
        <dbReference type="ARBA" id="ARBA00023125"/>
    </source>
</evidence>
<dbReference type="EMBL" id="CCAZ020000001">
    <property type="protein sequence ID" value="CEG08609.1"/>
    <property type="molecule type" value="Genomic_DNA"/>
</dbReference>
<dbReference type="InterPro" id="IPR012318">
    <property type="entry name" value="HTH_CRP"/>
</dbReference>
<dbReference type="InterPro" id="IPR036388">
    <property type="entry name" value="WH-like_DNA-bd_sf"/>
</dbReference>
<dbReference type="GO" id="GO:0003677">
    <property type="term" value="F:DNA binding"/>
    <property type="evidence" value="ECO:0007669"/>
    <property type="project" value="UniProtKB-KW"/>
</dbReference>
<keyword evidence="1" id="KW-0805">Transcription regulation</keyword>
<dbReference type="RefSeq" id="WP_009340642.1">
    <property type="nucleotide sequence ID" value="NZ_CCAZ020000001.1"/>
</dbReference>
<dbReference type="OrthoDB" id="7584044at2"/>
<dbReference type="CDD" id="cd00038">
    <property type="entry name" value="CAP_ED"/>
    <property type="match status" value="1"/>
</dbReference>
<name>A0A090MSK3_AFIFE</name>
<dbReference type="SUPFAM" id="SSF46785">
    <property type="entry name" value="Winged helix' DNA-binding domain"/>
    <property type="match status" value="1"/>
</dbReference>
<dbReference type="Gene3D" id="2.60.120.10">
    <property type="entry name" value="Jelly Rolls"/>
    <property type="match status" value="1"/>
</dbReference>
<organism evidence="6 7">
    <name type="scientific">Afipia felis</name>
    <name type="common">Cat scratch disease bacillus</name>
    <dbReference type="NCBI Taxonomy" id="1035"/>
    <lineage>
        <taxon>Bacteria</taxon>
        <taxon>Pseudomonadati</taxon>
        <taxon>Pseudomonadota</taxon>
        <taxon>Alphaproteobacteria</taxon>
        <taxon>Hyphomicrobiales</taxon>
        <taxon>Nitrobacteraceae</taxon>
        <taxon>Afipia</taxon>
    </lineage>
</organism>
<keyword evidence="2" id="KW-0238">DNA-binding</keyword>
<proteinExistence type="predicted"/>
<dbReference type="GO" id="GO:0006355">
    <property type="term" value="P:regulation of DNA-templated transcription"/>
    <property type="evidence" value="ECO:0007669"/>
    <property type="project" value="InterPro"/>
</dbReference>
<dbReference type="PROSITE" id="PS51063">
    <property type="entry name" value="HTH_CRP_2"/>
    <property type="match status" value="1"/>
</dbReference>
<dbReference type="SUPFAM" id="SSF51206">
    <property type="entry name" value="cAMP-binding domain-like"/>
    <property type="match status" value="1"/>
</dbReference>
<dbReference type="Pfam" id="PF00027">
    <property type="entry name" value="cNMP_binding"/>
    <property type="match status" value="1"/>
</dbReference>
<dbReference type="Proteomes" id="UP000035762">
    <property type="component" value="Unassembled WGS sequence"/>
</dbReference>
<dbReference type="AlphaFoldDB" id="A0A090MSK3"/>
<accession>A0A090MSK3</accession>
<comment type="caution">
    <text evidence="6">The sequence shown here is derived from an EMBL/GenBank/DDBJ whole genome shotgun (WGS) entry which is preliminary data.</text>
</comment>
<evidence type="ECO:0000313" key="6">
    <source>
        <dbReference type="EMBL" id="CEG08609.1"/>
    </source>
</evidence>
<evidence type="ECO:0000259" key="5">
    <source>
        <dbReference type="PROSITE" id="PS51063"/>
    </source>
</evidence>
<dbReference type="InterPro" id="IPR000595">
    <property type="entry name" value="cNMP-bd_dom"/>
</dbReference>
<protein>
    <submittedName>
        <fullName evidence="6">Nitrogen fixation regulation protein FixK</fullName>
    </submittedName>
</protein>
<dbReference type="InterPro" id="IPR018490">
    <property type="entry name" value="cNMP-bd_dom_sf"/>
</dbReference>
<reference evidence="6 7" key="1">
    <citation type="journal article" date="2014" name="Genome Announc.">
        <title>Genome Sequence of Afipia felis Strain 76713, Isolated in Hospital Water Using an Amoeba Co-Culture Procedure.</title>
        <authorList>
            <person name="Benamar S."/>
            <person name="La Scola B."/>
            <person name="Croce O."/>
        </authorList>
    </citation>
    <scope>NUCLEOTIDE SEQUENCE [LARGE SCALE GENOMIC DNA]</scope>
    <source>
        <strain evidence="6 7">76713</strain>
    </source>
</reference>
<evidence type="ECO:0000256" key="3">
    <source>
        <dbReference type="ARBA" id="ARBA00023163"/>
    </source>
</evidence>
<dbReference type="InterPro" id="IPR014710">
    <property type="entry name" value="RmlC-like_jellyroll"/>
</dbReference>
<dbReference type="Gene3D" id="1.10.10.10">
    <property type="entry name" value="Winged helix-like DNA-binding domain superfamily/Winged helix DNA-binding domain"/>
    <property type="match status" value="1"/>
</dbReference>
<evidence type="ECO:0000259" key="4">
    <source>
        <dbReference type="PROSITE" id="PS50042"/>
    </source>
</evidence>
<dbReference type="STRING" id="1035.BN961_02025"/>
<dbReference type="Pfam" id="PF13545">
    <property type="entry name" value="HTH_Crp_2"/>
    <property type="match status" value="1"/>
</dbReference>
<gene>
    <name evidence="6" type="primary">fixK_3</name>
    <name evidence="6" type="ORF">BN961_02025</name>
</gene>
<evidence type="ECO:0000313" key="7">
    <source>
        <dbReference type="Proteomes" id="UP000035762"/>
    </source>
</evidence>
<feature type="domain" description="Cyclic nucleotide-binding" evidence="4">
    <location>
        <begin position="10"/>
        <end position="136"/>
    </location>
</feature>
<feature type="domain" description="HTH crp-type" evidence="5">
    <location>
        <begin position="150"/>
        <end position="224"/>
    </location>
</feature>
<dbReference type="PROSITE" id="PS50042">
    <property type="entry name" value="CNMP_BINDING_3"/>
    <property type="match status" value="1"/>
</dbReference>
<sequence length="249" mass="27891">MEAGRPYTRLLRRLDSVVRLSESDRLGITKLPMTVKNFANGQDLIREGDISTQCILVLDGYLFRHKLANGSQRQIMSFHVAGDIPDLQTLHLPKLDHTVTALGAAVVAFIPHASFKELLQASPSLTHVFWRESLVDAAIFREWVITLGQRDAIGRVAHLICELVMRLQAVGLAKDMAFTIPWTQSDVADASGISTVHANRVIQELRRLELLEWDSRLIQIRNWDGLASLGDFSADYLHFRKDEPASVAS</sequence>
<keyword evidence="7" id="KW-1185">Reference proteome</keyword>